<keyword evidence="1" id="KW-0175">Coiled coil</keyword>
<feature type="region of interest" description="Disordered" evidence="2">
    <location>
        <begin position="403"/>
        <end position="452"/>
    </location>
</feature>
<evidence type="ECO:0000313" key="3">
    <source>
        <dbReference type="EMBL" id="GEU88412.1"/>
    </source>
</evidence>
<accession>A0A6L2NTR4</accession>
<sequence>MTLPNPQKHVVPTVVLTKSKLVPITVARPVTVPKPHVTRPRPAKTIGNPQHALKDKGVIGSGCSRHMIGNMSYLSDFEEINGRYVAFGRNPKGGKISGRNPKGGKISGFMTPFGYPVAILNTLDPLGKFDGKADEGFLVGYSNTDDDVAFEVKEPEFEGKKPEFEVYVSPIKLEDITYSDDVEDVGAEADFTNLETTITVSPIPTTRVYKDHPMTQIIGDLSSSTQTRSMIRVAKDQDEKLSSTPIDTKKPLLKDPDGEDMDVNDVMRLQALVDKKKVIITKATIREALRLDDVESIDCLPNEEIFTELSRMGYEKPSTKFTFYKAFFLPQWKAQVGDLSSHSTKYSSPALTQKVFANMRRIGKGFFRVDTPLFEGIIMAQQADEGVASVDVDAVLAAIDEPFIPSPTPTTQPPPPSQDLPSTSQVLPTLPPSLIVQPPSSQQQLQPPQPSHDVEISMDLLHTLLETYTTLTRRVKHLEQDKIAQTLEITKLKQRVKKLERGNKLKVSKIRRLKKDVAAVAKDVAAVEKSTEIKENADDNEIKPTELNELVEVVTTAKLMIEVATTASATITATTTSLTAATLTTTPSAARRRKGVDEAYARELEAELNMNIDWDEVIKKVQRKEKEDNVMMRYQALMRKPQTEAQARKNMMIYLRNMAGFKMDYFKRMSYDNICQIFKKKFNSNVDFLEKTREQMEEEDIKALKRASESQAEKAAKK</sequence>
<dbReference type="EMBL" id="BKCJ010009744">
    <property type="protein sequence ID" value="GEU88412.1"/>
    <property type="molecule type" value="Genomic_DNA"/>
</dbReference>
<comment type="caution">
    <text evidence="3">The sequence shown here is derived from an EMBL/GenBank/DDBJ whole genome shotgun (WGS) entry which is preliminary data.</text>
</comment>
<name>A0A6L2NTR4_TANCI</name>
<organism evidence="3">
    <name type="scientific">Tanacetum cinerariifolium</name>
    <name type="common">Dalmatian daisy</name>
    <name type="synonym">Chrysanthemum cinerariifolium</name>
    <dbReference type="NCBI Taxonomy" id="118510"/>
    <lineage>
        <taxon>Eukaryota</taxon>
        <taxon>Viridiplantae</taxon>
        <taxon>Streptophyta</taxon>
        <taxon>Embryophyta</taxon>
        <taxon>Tracheophyta</taxon>
        <taxon>Spermatophyta</taxon>
        <taxon>Magnoliopsida</taxon>
        <taxon>eudicotyledons</taxon>
        <taxon>Gunneridae</taxon>
        <taxon>Pentapetalae</taxon>
        <taxon>asterids</taxon>
        <taxon>campanulids</taxon>
        <taxon>Asterales</taxon>
        <taxon>Asteraceae</taxon>
        <taxon>Asteroideae</taxon>
        <taxon>Anthemideae</taxon>
        <taxon>Anthemidinae</taxon>
        <taxon>Tanacetum</taxon>
    </lineage>
</organism>
<feature type="compositionally biased region" description="Pro residues" evidence="2">
    <location>
        <begin position="404"/>
        <end position="418"/>
    </location>
</feature>
<protein>
    <submittedName>
        <fullName evidence="3">Ribonuclease H-like domain-containing protein</fullName>
    </submittedName>
</protein>
<feature type="compositionally biased region" description="Low complexity" evidence="2">
    <location>
        <begin position="432"/>
        <end position="446"/>
    </location>
</feature>
<feature type="compositionally biased region" description="Basic and acidic residues" evidence="2">
    <location>
        <begin position="237"/>
        <end position="256"/>
    </location>
</feature>
<reference evidence="3" key="1">
    <citation type="journal article" date="2019" name="Sci. Rep.">
        <title>Draft genome of Tanacetum cinerariifolium, the natural source of mosquito coil.</title>
        <authorList>
            <person name="Yamashiro T."/>
            <person name="Shiraishi A."/>
            <person name="Satake H."/>
            <person name="Nakayama K."/>
        </authorList>
    </citation>
    <scope>NUCLEOTIDE SEQUENCE</scope>
</reference>
<feature type="region of interest" description="Disordered" evidence="2">
    <location>
        <begin position="237"/>
        <end position="259"/>
    </location>
</feature>
<evidence type="ECO:0000256" key="1">
    <source>
        <dbReference type="SAM" id="Coils"/>
    </source>
</evidence>
<proteinExistence type="predicted"/>
<dbReference type="AlphaFoldDB" id="A0A6L2NTR4"/>
<evidence type="ECO:0000256" key="2">
    <source>
        <dbReference type="SAM" id="MobiDB-lite"/>
    </source>
</evidence>
<feature type="coiled-coil region" evidence="1">
    <location>
        <begin position="461"/>
        <end position="495"/>
    </location>
</feature>
<gene>
    <name evidence="3" type="ORF">Tci_060390</name>
</gene>